<name>A0ABU1MCF7_9HYPH</name>
<keyword evidence="9 13" id="KW-0067">ATP-binding</keyword>
<evidence type="ECO:0000256" key="7">
    <source>
        <dbReference type="ARBA" id="ARBA00022723"/>
    </source>
</evidence>
<gene>
    <name evidence="17" type="ORF">J2782_003354</name>
</gene>
<dbReference type="InterPro" id="IPR005481">
    <property type="entry name" value="BC-like_N"/>
</dbReference>
<dbReference type="PROSITE" id="PS50975">
    <property type="entry name" value="ATP_GRASP"/>
    <property type="match status" value="1"/>
</dbReference>
<dbReference type="SUPFAM" id="SSF52440">
    <property type="entry name" value="PreATP-grasp domain"/>
    <property type="match status" value="1"/>
</dbReference>
<comment type="caution">
    <text evidence="17">The sequence shown here is derived from an EMBL/GenBank/DDBJ whole genome shotgun (WGS) entry which is preliminary data.</text>
</comment>
<dbReference type="Gene3D" id="3.40.50.20">
    <property type="match status" value="1"/>
</dbReference>
<dbReference type="PROSITE" id="PS00866">
    <property type="entry name" value="CPSASE_1"/>
    <property type="match status" value="1"/>
</dbReference>
<dbReference type="Proteomes" id="UP001184614">
    <property type="component" value="Unassembled WGS sequence"/>
</dbReference>
<keyword evidence="7" id="KW-0479">Metal-binding</keyword>
<feature type="domain" description="ATP-grasp" evidence="15">
    <location>
        <begin position="120"/>
        <end position="317"/>
    </location>
</feature>
<evidence type="ECO:0000259" key="15">
    <source>
        <dbReference type="PROSITE" id="PS50975"/>
    </source>
</evidence>
<dbReference type="SUPFAM" id="SSF51246">
    <property type="entry name" value="Rudiment single hybrid motif"/>
    <property type="match status" value="1"/>
</dbReference>
<dbReference type="Pfam" id="PF02786">
    <property type="entry name" value="CPSase_L_D2"/>
    <property type="match status" value="1"/>
</dbReference>
<dbReference type="InterPro" id="IPR011761">
    <property type="entry name" value="ATP-grasp"/>
</dbReference>
<keyword evidence="8 13" id="KW-0547">Nucleotide-binding</keyword>
<evidence type="ECO:0000256" key="13">
    <source>
        <dbReference type="PROSITE-ProRule" id="PRU00409"/>
    </source>
</evidence>
<protein>
    <recommendedName>
        <fullName evidence="5 14">Biotin carboxylase</fullName>
        <ecNumber evidence="4 14">6.3.4.14</ecNumber>
    </recommendedName>
    <alternativeName>
        <fullName evidence="11 14">Acetyl-coenzyme A carboxylase biotin carboxylase subunit A</fullName>
    </alternativeName>
</protein>
<dbReference type="EMBL" id="JAVDQT010000006">
    <property type="protein sequence ID" value="MDR6433608.1"/>
    <property type="molecule type" value="Genomic_DNA"/>
</dbReference>
<dbReference type="InterPro" id="IPR004549">
    <property type="entry name" value="Acetyl_CoA_COase_biotin_COase"/>
</dbReference>
<evidence type="ECO:0000256" key="2">
    <source>
        <dbReference type="ARBA" id="ARBA00004956"/>
    </source>
</evidence>
<keyword evidence="10" id="KW-0460">Magnesium</keyword>
<feature type="domain" description="Biotin carboxylation" evidence="16">
    <location>
        <begin position="1"/>
        <end position="445"/>
    </location>
</feature>
<proteinExistence type="predicted"/>
<evidence type="ECO:0000256" key="10">
    <source>
        <dbReference type="ARBA" id="ARBA00022842"/>
    </source>
</evidence>
<evidence type="ECO:0000259" key="16">
    <source>
        <dbReference type="PROSITE" id="PS50979"/>
    </source>
</evidence>
<dbReference type="PANTHER" id="PTHR48095:SF2">
    <property type="entry name" value="BIOTIN CARBOXYLASE, CHLOROPLASTIC"/>
    <property type="match status" value="1"/>
</dbReference>
<dbReference type="Pfam" id="PF00289">
    <property type="entry name" value="Biotin_carb_N"/>
    <property type="match status" value="1"/>
</dbReference>
<sequence length="452" mass="49555">MINKVLIANRGEIAVRIQRACKEMQIPYVQAYSEGDVDAPYVKRAEQAICIGPASPRESYLNKSAIIFAAMSCGADAIHPGYGFLSENFGFVEAVENSGITFVGPPASAIYLMGDKVRARTTMAAAGVPCLPGSEGALSNSLSEQQYLARKIGYPVIIKASGGGGGRGMRVVHSEAELSEAIAITREEAGNAFGNPEVYLEKFLTNPRHVEIQILIDSHGNGVWLGERDCSMQRRHQKIVEEAPAPHINRDLIGRVAEQCLLACHQINYRGAGTFEFLYEDGALYFIEMNTRLQVEHPVTEAITGVDIVQAQLRIARGEQLGFSQQDIVLKGHALECRINAEDPQSFFPSPGIISEWVFPASEHVRVDSHIEEGYEIPRHYDSMIGKIIVWGETRQDAIKRMQNALKMTKLQGVKTNIPLHQVILQDPDFCAGGTNIHFLEKRIIGAGGTAA</sequence>
<reference evidence="17 18" key="1">
    <citation type="submission" date="2023-07" db="EMBL/GenBank/DDBJ databases">
        <title>Sorghum-associated microbial communities from plants grown in Nebraska, USA.</title>
        <authorList>
            <person name="Schachtman D."/>
        </authorList>
    </citation>
    <scope>NUCLEOTIDE SEQUENCE [LARGE SCALE GENOMIC DNA]</scope>
    <source>
        <strain evidence="17 18">DS1730</strain>
    </source>
</reference>
<keyword evidence="14" id="KW-0276">Fatty acid metabolism</keyword>
<comment type="function">
    <text evidence="1 14">This protein is a component of the acetyl coenzyme A carboxylase complex; first, biotin carboxylase catalyzes the carboxylation of the carrier protein and then the transcarboxylase transfers the carboxyl group to form malonyl-CoA.</text>
</comment>
<dbReference type="NCBIfam" id="TIGR00514">
    <property type="entry name" value="accC"/>
    <property type="match status" value="1"/>
</dbReference>
<evidence type="ECO:0000256" key="12">
    <source>
        <dbReference type="ARBA" id="ARBA00048600"/>
    </source>
</evidence>
<comment type="pathway">
    <text evidence="2 14">Lipid metabolism; malonyl-CoA biosynthesis; malonyl-CoA from acetyl-CoA: step 1/1.</text>
</comment>
<keyword evidence="6 14" id="KW-0436">Ligase</keyword>
<dbReference type="SMART" id="SM00878">
    <property type="entry name" value="Biotin_carb_C"/>
    <property type="match status" value="1"/>
</dbReference>
<dbReference type="NCBIfam" id="NF006367">
    <property type="entry name" value="PRK08591.1"/>
    <property type="match status" value="1"/>
</dbReference>
<dbReference type="InterPro" id="IPR011764">
    <property type="entry name" value="Biotin_carboxylation_dom"/>
</dbReference>
<evidence type="ECO:0000256" key="9">
    <source>
        <dbReference type="ARBA" id="ARBA00022840"/>
    </source>
</evidence>
<comment type="catalytic activity">
    <reaction evidence="12 14">
        <text>N(6)-biotinyl-L-lysyl-[protein] + hydrogencarbonate + ATP = N(6)-carboxybiotinyl-L-lysyl-[protein] + ADP + phosphate + H(+)</text>
        <dbReference type="Rhea" id="RHEA:13501"/>
        <dbReference type="Rhea" id="RHEA-COMP:10505"/>
        <dbReference type="Rhea" id="RHEA-COMP:10506"/>
        <dbReference type="ChEBI" id="CHEBI:15378"/>
        <dbReference type="ChEBI" id="CHEBI:17544"/>
        <dbReference type="ChEBI" id="CHEBI:30616"/>
        <dbReference type="ChEBI" id="CHEBI:43474"/>
        <dbReference type="ChEBI" id="CHEBI:83144"/>
        <dbReference type="ChEBI" id="CHEBI:83145"/>
        <dbReference type="ChEBI" id="CHEBI:456216"/>
        <dbReference type="EC" id="6.3.4.14"/>
    </reaction>
</comment>
<dbReference type="InterPro" id="IPR005482">
    <property type="entry name" value="Biotin_COase_C"/>
</dbReference>
<keyword evidence="14" id="KW-0443">Lipid metabolism</keyword>
<dbReference type="Gene3D" id="3.30.470.20">
    <property type="entry name" value="ATP-grasp fold, B domain"/>
    <property type="match status" value="1"/>
</dbReference>
<dbReference type="PROSITE" id="PS00867">
    <property type="entry name" value="CPSASE_2"/>
    <property type="match status" value="1"/>
</dbReference>
<dbReference type="PROSITE" id="PS50979">
    <property type="entry name" value="BC"/>
    <property type="match status" value="1"/>
</dbReference>
<evidence type="ECO:0000256" key="14">
    <source>
        <dbReference type="RuleBase" id="RU365063"/>
    </source>
</evidence>
<dbReference type="Pfam" id="PF02785">
    <property type="entry name" value="Biotin_carb_C"/>
    <property type="match status" value="1"/>
</dbReference>
<dbReference type="InterPro" id="IPR016185">
    <property type="entry name" value="PreATP-grasp_dom_sf"/>
</dbReference>
<dbReference type="PANTHER" id="PTHR48095">
    <property type="entry name" value="PYRUVATE CARBOXYLASE SUBUNIT A"/>
    <property type="match status" value="1"/>
</dbReference>
<keyword evidence="14" id="KW-0444">Lipid biosynthesis</keyword>
<keyword evidence="18" id="KW-1185">Reference proteome</keyword>
<evidence type="ECO:0000256" key="3">
    <source>
        <dbReference type="ARBA" id="ARBA00011750"/>
    </source>
</evidence>
<dbReference type="SUPFAM" id="SSF56059">
    <property type="entry name" value="Glutathione synthetase ATP-binding domain-like"/>
    <property type="match status" value="1"/>
</dbReference>
<evidence type="ECO:0000256" key="1">
    <source>
        <dbReference type="ARBA" id="ARBA00003761"/>
    </source>
</evidence>
<dbReference type="RefSeq" id="WP_310014552.1">
    <property type="nucleotide sequence ID" value="NZ_JAVDQT010000006.1"/>
</dbReference>
<keyword evidence="14" id="KW-0275">Fatty acid biosynthesis</keyword>
<comment type="subunit">
    <text evidence="3 14">Acetyl-CoA carboxylase is a heterohexamer of biotin carboxyl carrier protein, biotin carboxylase and the two subunits of carboxyl transferase in a 2:2 complex.</text>
</comment>
<evidence type="ECO:0000256" key="6">
    <source>
        <dbReference type="ARBA" id="ARBA00022598"/>
    </source>
</evidence>
<dbReference type="InterPro" id="IPR051602">
    <property type="entry name" value="ACC_Biotin_Carboxylase"/>
</dbReference>
<evidence type="ECO:0000256" key="11">
    <source>
        <dbReference type="ARBA" id="ARBA00033786"/>
    </source>
</evidence>
<dbReference type="InterPro" id="IPR005479">
    <property type="entry name" value="CPAse_ATP-bd"/>
</dbReference>
<dbReference type="GO" id="GO:0004075">
    <property type="term" value="F:biotin carboxylase activity"/>
    <property type="evidence" value="ECO:0007669"/>
    <property type="project" value="UniProtKB-EC"/>
</dbReference>
<dbReference type="GO" id="GO:0003989">
    <property type="term" value="F:acetyl-CoA carboxylase activity"/>
    <property type="evidence" value="ECO:0007669"/>
    <property type="project" value="UniProtKB-EC"/>
</dbReference>
<evidence type="ECO:0000256" key="4">
    <source>
        <dbReference type="ARBA" id="ARBA00013263"/>
    </source>
</evidence>
<evidence type="ECO:0000313" key="17">
    <source>
        <dbReference type="EMBL" id="MDR6433608.1"/>
    </source>
</evidence>
<dbReference type="EC" id="6.3.4.14" evidence="4 14"/>
<organism evidence="17 18">
    <name type="scientific">Brucella pseudogrignonensis</name>
    <dbReference type="NCBI Taxonomy" id="419475"/>
    <lineage>
        <taxon>Bacteria</taxon>
        <taxon>Pseudomonadati</taxon>
        <taxon>Pseudomonadota</taxon>
        <taxon>Alphaproteobacteria</taxon>
        <taxon>Hyphomicrobiales</taxon>
        <taxon>Brucellaceae</taxon>
        <taxon>Brucella/Ochrobactrum group</taxon>
        <taxon>Brucella</taxon>
    </lineage>
</organism>
<evidence type="ECO:0000256" key="8">
    <source>
        <dbReference type="ARBA" id="ARBA00022741"/>
    </source>
</evidence>
<dbReference type="InterPro" id="IPR011054">
    <property type="entry name" value="Rudment_hybrid_motif"/>
</dbReference>
<keyword evidence="14" id="KW-0092">Biotin</keyword>
<dbReference type="Gene3D" id="6.20.290.20">
    <property type="match status" value="1"/>
</dbReference>
<evidence type="ECO:0000313" key="18">
    <source>
        <dbReference type="Proteomes" id="UP001184614"/>
    </source>
</evidence>
<evidence type="ECO:0000256" key="5">
    <source>
        <dbReference type="ARBA" id="ARBA00017242"/>
    </source>
</evidence>
<accession>A0ABU1MCF7</accession>